<evidence type="ECO:0000259" key="3">
    <source>
        <dbReference type="Pfam" id="PF05368"/>
    </source>
</evidence>
<evidence type="ECO:0000256" key="1">
    <source>
        <dbReference type="ARBA" id="ARBA00006328"/>
    </source>
</evidence>
<evidence type="ECO:0000256" key="2">
    <source>
        <dbReference type="ARBA" id="ARBA00022857"/>
    </source>
</evidence>
<dbReference type="PANTHER" id="PTHR42748">
    <property type="entry name" value="NITROGEN METABOLITE REPRESSION PROTEIN NMRA FAMILY MEMBER"/>
    <property type="match status" value="1"/>
</dbReference>
<gene>
    <name evidence="4" type="ORF">F53441_5341</name>
</gene>
<comment type="similarity">
    <text evidence="1">Belongs to the NmrA-type oxidoreductase family.</text>
</comment>
<dbReference type="InterPro" id="IPR051164">
    <property type="entry name" value="NmrA-like_oxidored"/>
</dbReference>
<dbReference type="InterPro" id="IPR008030">
    <property type="entry name" value="NmrA-like"/>
</dbReference>
<dbReference type="OrthoDB" id="300709at2759"/>
<proteinExistence type="inferred from homology"/>
<organism evidence="4 5">
    <name type="scientific">Fusarium austroafricanum</name>
    <dbReference type="NCBI Taxonomy" id="2364996"/>
    <lineage>
        <taxon>Eukaryota</taxon>
        <taxon>Fungi</taxon>
        <taxon>Dikarya</taxon>
        <taxon>Ascomycota</taxon>
        <taxon>Pezizomycotina</taxon>
        <taxon>Sordariomycetes</taxon>
        <taxon>Hypocreomycetidae</taxon>
        <taxon>Hypocreales</taxon>
        <taxon>Nectriaceae</taxon>
        <taxon>Fusarium</taxon>
        <taxon>Fusarium concolor species complex</taxon>
    </lineage>
</organism>
<dbReference type="AlphaFoldDB" id="A0A8H4KJV9"/>
<name>A0A8H4KJV9_9HYPO</name>
<reference evidence="4" key="1">
    <citation type="submission" date="2020-01" db="EMBL/GenBank/DDBJ databases">
        <title>Identification and distribution of gene clusters putatively required for synthesis of sphingolipid metabolism inhibitors in phylogenetically diverse species of the filamentous fungus Fusarium.</title>
        <authorList>
            <person name="Kim H.-S."/>
            <person name="Busman M."/>
            <person name="Brown D.W."/>
            <person name="Divon H."/>
            <person name="Uhlig S."/>
            <person name="Proctor R.H."/>
        </authorList>
    </citation>
    <scope>NUCLEOTIDE SEQUENCE</scope>
    <source>
        <strain evidence="4">NRRL 53441</strain>
    </source>
</reference>
<dbReference type="GO" id="GO:0005634">
    <property type="term" value="C:nucleus"/>
    <property type="evidence" value="ECO:0007669"/>
    <property type="project" value="TreeGrafter"/>
</dbReference>
<dbReference type="Gene3D" id="3.40.50.720">
    <property type="entry name" value="NAD(P)-binding Rossmann-like Domain"/>
    <property type="match status" value="1"/>
</dbReference>
<dbReference type="Gene3D" id="3.90.25.10">
    <property type="entry name" value="UDP-galactose 4-epimerase, domain 1"/>
    <property type="match status" value="1"/>
</dbReference>
<dbReference type="PANTHER" id="PTHR42748:SF14">
    <property type="entry name" value="SNOAL-LIKE DOMAIN-CONTAINING PROTEIN"/>
    <property type="match status" value="1"/>
</dbReference>
<accession>A0A8H4KJV9</accession>
<dbReference type="Pfam" id="PF05368">
    <property type="entry name" value="NmrA"/>
    <property type="match status" value="1"/>
</dbReference>
<dbReference type="EMBL" id="JAADJG010000212">
    <property type="protein sequence ID" value="KAF4451662.1"/>
    <property type="molecule type" value="Genomic_DNA"/>
</dbReference>
<feature type="domain" description="NmrA-like" evidence="3">
    <location>
        <begin position="2"/>
        <end position="259"/>
    </location>
</feature>
<dbReference type="Proteomes" id="UP000605986">
    <property type="component" value="Unassembled WGS sequence"/>
</dbReference>
<evidence type="ECO:0000313" key="5">
    <source>
        <dbReference type="Proteomes" id="UP000605986"/>
    </source>
</evidence>
<keyword evidence="2" id="KW-0521">NADP</keyword>
<comment type="caution">
    <text evidence="4">The sequence shown here is derived from an EMBL/GenBank/DDBJ whole genome shotgun (WGS) entry which is preliminary data.</text>
</comment>
<sequence>MKTILVIGATGAQGGAIVRYLSSTGRYQITAFTRNASSSYSIELAALPNVKLAVNNASSGYDTKAFMTAASDSDYVLVNTDGFAIGEQAETYWGIRLFELSIRAGVKHFIYSGLDSVGPKSNYDPKLYTGHYEGKARVQDWIHGQKNVNMRWTIIRSGPYMEILSAVLSPAQGDDGSLTFQFPLDDGSIPFIHLDDFGKYVDWALMNPHESTSLDFGIATALVTGTQVAEAYETVTGKPSQFVNVPIEAWNSVAWRNLPKGQDTKIGFQSVKDDKALLMTFGENFAHWWNLYKASPNTNTGLIQRDFSFMDRIVPDRVKSVEEWMRKVGYTGDKQDVLRFQT</sequence>
<dbReference type="InterPro" id="IPR036291">
    <property type="entry name" value="NAD(P)-bd_dom_sf"/>
</dbReference>
<dbReference type="SUPFAM" id="SSF51735">
    <property type="entry name" value="NAD(P)-binding Rossmann-fold domains"/>
    <property type="match status" value="1"/>
</dbReference>
<evidence type="ECO:0000313" key="4">
    <source>
        <dbReference type="EMBL" id="KAF4451662.1"/>
    </source>
</evidence>
<protein>
    <recommendedName>
        <fullName evidence="3">NmrA-like domain-containing protein</fullName>
    </recommendedName>
</protein>
<keyword evidence="5" id="KW-1185">Reference proteome</keyword>